<dbReference type="Pfam" id="PF14659">
    <property type="entry name" value="Phage_int_SAM_3"/>
    <property type="match status" value="1"/>
</dbReference>
<dbReference type="KEGG" id="paco:AACT_1250"/>
<dbReference type="InterPro" id="IPR050808">
    <property type="entry name" value="Phage_Integrase"/>
</dbReference>
<protein>
    <submittedName>
        <fullName evidence="8">Site-specific tyrosine recombinase, phage integrase family (INT_ICEBs1_C_like domain)</fullName>
    </submittedName>
</protein>
<dbReference type="SUPFAM" id="SSF56349">
    <property type="entry name" value="DNA breaking-rejoining enzymes"/>
    <property type="match status" value="1"/>
</dbReference>
<dbReference type="PROSITE" id="PS51900">
    <property type="entry name" value="CB"/>
    <property type="match status" value="1"/>
</dbReference>
<comment type="similarity">
    <text evidence="1">Belongs to the 'phage' integrase family.</text>
</comment>
<dbReference type="CDD" id="cd01189">
    <property type="entry name" value="INT_ICEBs1_C_like"/>
    <property type="match status" value="1"/>
</dbReference>
<dbReference type="RefSeq" id="WP_228720546.1">
    <property type="nucleotide sequence ID" value="NZ_CP042652.1"/>
</dbReference>
<dbReference type="Gene3D" id="1.10.443.10">
    <property type="entry name" value="Intergrase catalytic core"/>
    <property type="match status" value="1"/>
</dbReference>
<dbReference type="GO" id="GO:0015074">
    <property type="term" value="P:DNA integration"/>
    <property type="evidence" value="ECO:0007669"/>
    <property type="project" value="UniProtKB-KW"/>
</dbReference>
<keyword evidence="9" id="KW-1185">Reference proteome</keyword>
<evidence type="ECO:0000256" key="4">
    <source>
        <dbReference type="ARBA" id="ARBA00023172"/>
    </source>
</evidence>
<accession>A0A6M8EK39</accession>
<dbReference type="InterPro" id="IPR011010">
    <property type="entry name" value="DNA_brk_join_enz"/>
</dbReference>
<evidence type="ECO:0000256" key="5">
    <source>
        <dbReference type="PROSITE-ProRule" id="PRU01248"/>
    </source>
</evidence>
<gene>
    <name evidence="8" type="ORF">AACT_1250</name>
</gene>
<evidence type="ECO:0000256" key="2">
    <source>
        <dbReference type="ARBA" id="ARBA00022908"/>
    </source>
</evidence>
<evidence type="ECO:0000259" key="6">
    <source>
        <dbReference type="PROSITE" id="PS51898"/>
    </source>
</evidence>
<dbReference type="InterPro" id="IPR002104">
    <property type="entry name" value="Integrase_catalytic"/>
</dbReference>
<evidence type="ECO:0000256" key="1">
    <source>
        <dbReference type="ARBA" id="ARBA00008857"/>
    </source>
</evidence>
<dbReference type="GO" id="GO:0003677">
    <property type="term" value="F:DNA binding"/>
    <property type="evidence" value="ECO:0007669"/>
    <property type="project" value="UniProtKB-UniRule"/>
</dbReference>
<reference evidence="8 9" key="1">
    <citation type="submission" date="2019-08" db="EMBL/GenBank/DDBJ databases">
        <title>Complete genome sequence of Arcobacter acticola.</title>
        <authorList>
            <person name="Miller W."/>
        </authorList>
    </citation>
    <scope>NUCLEOTIDE SEQUENCE [LARGE SCALE GENOMIC DNA]</scope>
    <source>
        <strain evidence="8 9">KCTC 52212</strain>
    </source>
</reference>
<dbReference type="Gene3D" id="1.10.150.130">
    <property type="match status" value="1"/>
</dbReference>
<evidence type="ECO:0000259" key="7">
    <source>
        <dbReference type="PROSITE" id="PS51900"/>
    </source>
</evidence>
<dbReference type="PANTHER" id="PTHR30629:SF2">
    <property type="entry name" value="PROPHAGE INTEGRASE INTS-RELATED"/>
    <property type="match status" value="1"/>
</dbReference>
<proteinExistence type="inferred from homology"/>
<evidence type="ECO:0000256" key="3">
    <source>
        <dbReference type="ARBA" id="ARBA00023125"/>
    </source>
</evidence>
<dbReference type="InterPro" id="IPR013762">
    <property type="entry name" value="Integrase-like_cat_sf"/>
</dbReference>
<dbReference type="Proteomes" id="UP000503483">
    <property type="component" value="Chromosome"/>
</dbReference>
<dbReference type="GO" id="GO:0006310">
    <property type="term" value="P:DNA recombination"/>
    <property type="evidence" value="ECO:0007669"/>
    <property type="project" value="UniProtKB-KW"/>
</dbReference>
<dbReference type="AlphaFoldDB" id="A0A6M8EK39"/>
<dbReference type="InterPro" id="IPR044068">
    <property type="entry name" value="CB"/>
</dbReference>
<evidence type="ECO:0000313" key="8">
    <source>
        <dbReference type="EMBL" id="QKE28429.1"/>
    </source>
</evidence>
<feature type="domain" description="Core-binding (CB)" evidence="7">
    <location>
        <begin position="67"/>
        <end position="148"/>
    </location>
</feature>
<sequence length="358" mass="41423">MVKMTEPKLYTRGTKLWVRFSLNGEVIKRSLNIEDSKANRKLATTQIIPQMLLKMHSGEFFENKIVPTVKEMIDISLKMNRASRKANTHSSYNYVLNKHVIPVLGNRKIDSIKASELTLWQNDLLKTLSNKAVINVRIVFNGIFQDALRDEIIQKNPFSIIKAPQNIAKNENIPFSKDEIFKILDASPDKIKLFYGIGFFTGMRTGEITALKWSDIDLENKVIQVRRTRNKGVETTPKTKSSIRDVDILDVLIPYIENHLKYKIDESEYVFNSNLNKPYHSAIKISTTYWKKVLKELEIPYRNLYQMRHTFASMMIASGEDILWVSSMLGHKNANITLQVYAKYIKNEKKSRGTFLLN</sequence>
<name>A0A6M8EK39_9BACT</name>
<keyword evidence="2" id="KW-0229">DNA integration</keyword>
<dbReference type="Pfam" id="PF00589">
    <property type="entry name" value="Phage_integrase"/>
    <property type="match status" value="1"/>
</dbReference>
<feature type="domain" description="Tyr recombinase" evidence="6">
    <location>
        <begin position="170"/>
        <end position="354"/>
    </location>
</feature>
<keyword evidence="4" id="KW-0233">DNA recombination</keyword>
<keyword evidence="3 5" id="KW-0238">DNA-binding</keyword>
<dbReference type="PROSITE" id="PS51898">
    <property type="entry name" value="TYR_RECOMBINASE"/>
    <property type="match status" value="1"/>
</dbReference>
<dbReference type="PANTHER" id="PTHR30629">
    <property type="entry name" value="PROPHAGE INTEGRASE"/>
    <property type="match status" value="1"/>
</dbReference>
<dbReference type="InterPro" id="IPR010998">
    <property type="entry name" value="Integrase_recombinase_N"/>
</dbReference>
<dbReference type="EMBL" id="CP042652">
    <property type="protein sequence ID" value="QKE28429.1"/>
    <property type="molecule type" value="Genomic_DNA"/>
</dbReference>
<evidence type="ECO:0000313" key="9">
    <source>
        <dbReference type="Proteomes" id="UP000503483"/>
    </source>
</evidence>
<dbReference type="InterPro" id="IPR004107">
    <property type="entry name" value="Integrase_SAM-like_N"/>
</dbReference>
<organism evidence="8 9">
    <name type="scientific">Arcobacter acticola</name>
    <dbReference type="NCBI Taxonomy" id="1849015"/>
    <lineage>
        <taxon>Bacteria</taxon>
        <taxon>Pseudomonadati</taxon>
        <taxon>Campylobacterota</taxon>
        <taxon>Epsilonproteobacteria</taxon>
        <taxon>Campylobacterales</taxon>
        <taxon>Arcobacteraceae</taxon>
        <taxon>Arcobacter</taxon>
    </lineage>
</organism>